<sequence length="151" mass="16025">MMMPANYSVIAENELSYVEGGASFIDWIGDRTATVWNAANVKTFNTNVVTIVGNAFVDDMVHNTLGYVFGGNANWKGIGDAFKGFFVAENKNVGDSIAHTLGNVAAVYLLGNTTVANKAGDVKLKAGSPASKTLSVIDKDGNWNEIFKVVG</sequence>
<dbReference type="RefSeq" id="WP_097838960.1">
    <property type="nucleotide sequence ID" value="NZ_NMTY01000004.1"/>
</dbReference>
<accession>A0A2A7ATL8</accession>
<dbReference type="Proteomes" id="UP000220005">
    <property type="component" value="Unassembled WGS sequence"/>
</dbReference>
<dbReference type="EMBL" id="NMTY01000004">
    <property type="protein sequence ID" value="PDX82535.1"/>
    <property type="molecule type" value="Genomic_DNA"/>
</dbReference>
<comment type="caution">
    <text evidence="1">The sequence shown here is derived from an EMBL/GenBank/DDBJ whole genome shotgun (WGS) entry which is preliminary data.</text>
</comment>
<proteinExistence type="predicted"/>
<organism evidence="1 2">
    <name type="scientific">Faecalibacterium prausnitzii</name>
    <dbReference type="NCBI Taxonomy" id="853"/>
    <lineage>
        <taxon>Bacteria</taxon>
        <taxon>Bacillati</taxon>
        <taxon>Bacillota</taxon>
        <taxon>Clostridia</taxon>
        <taxon>Eubacteriales</taxon>
        <taxon>Oscillospiraceae</taxon>
        <taxon>Faecalibacterium</taxon>
    </lineage>
</organism>
<evidence type="ECO:0000313" key="2">
    <source>
        <dbReference type="Proteomes" id="UP000220005"/>
    </source>
</evidence>
<gene>
    <name evidence="1" type="ORF">CGS58_03505</name>
</gene>
<evidence type="ECO:0000313" key="1">
    <source>
        <dbReference type="EMBL" id="PDX82535.1"/>
    </source>
</evidence>
<protein>
    <submittedName>
        <fullName evidence="1">Uncharacterized protein</fullName>
    </submittedName>
</protein>
<reference evidence="1 2" key="1">
    <citation type="journal article" date="2017" name="Front. Microbiol.">
        <title>New Insights into the Diversity of the Genus Faecalibacterium.</title>
        <authorList>
            <person name="Benevides L."/>
            <person name="Burman S."/>
            <person name="Martin R."/>
            <person name="Robert V."/>
            <person name="Thomas M."/>
            <person name="Miquel S."/>
            <person name="Chain F."/>
            <person name="Sokol H."/>
            <person name="Bermudez-Humaran L.G."/>
            <person name="Morrison M."/>
            <person name="Langella P."/>
            <person name="Azevedo V.A."/>
            <person name="Chatel J.M."/>
            <person name="Soares S."/>
        </authorList>
    </citation>
    <scope>NUCLEOTIDE SEQUENCE [LARGE SCALE GENOMIC DNA]</scope>
    <source>
        <strain evidence="1 2">CNCM I 4575</strain>
    </source>
</reference>
<name>A0A2A7ATL8_9FIRM</name>
<dbReference type="AlphaFoldDB" id="A0A2A7ATL8"/>